<evidence type="ECO:0000256" key="9">
    <source>
        <dbReference type="ARBA" id="ARBA00023065"/>
    </source>
</evidence>
<evidence type="ECO:0000256" key="1">
    <source>
        <dbReference type="ARBA" id="ARBA00004651"/>
    </source>
</evidence>
<feature type="transmembrane region" description="Helical" evidence="12">
    <location>
        <begin position="361"/>
        <end position="381"/>
    </location>
</feature>
<reference evidence="15" key="1">
    <citation type="submission" date="2014-10" db="EMBL/GenBank/DDBJ databases">
        <authorList>
            <person name="Kuske C.R."/>
            <person name="Challacombe J.F."/>
            <person name="Daligault H.E."/>
            <person name="Davenport K.W."/>
            <person name="Johnson S.L."/>
            <person name="Siddaramappa S."/>
            <person name="Petersen J.M."/>
        </authorList>
    </citation>
    <scope>NUCLEOTIDE SEQUENCE [LARGE SCALE GENOMIC DNA]</scope>
    <source>
        <strain evidence="15">CA97-1460</strain>
    </source>
</reference>
<dbReference type="GO" id="GO:0015386">
    <property type="term" value="F:potassium:proton antiporter activity"/>
    <property type="evidence" value="ECO:0007669"/>
    <property type="project" value="TreeGrafter"/>
</dbReference>
<evidence type="ECO:0000256" key="11">
    <source>
        <dbReference type="ARBA" id="ARBA00023201"/>
    </source>
</evidence>
<evidence type="ECO:0000256" key="5">
    <source>
        <dbReference type="ARBA" id="ARBA00022475"/>
    </source>
</evidence>
<evidence type="ECO:0000313" key="15">
    <source>
        <dbReference type="Proteomes" id="UP000182521"/>
    </source>
</evidence>
<dbReference type="PANTHER" id="PTHR10110">
    <property type="entry name" value="SODIUM/HYDROGEN EXCHANGER"/>
    <property type="match status" value="1"/>
</dbReference>
<dbReference type="STRING" id="1542390.KX01_770"/>
<evidence type="ECO:0000313" key="14">
    <source>
        <dbReference type="EMBL" id="APC97684.1"/>
    </source>
</evidence>
<keyword evidence="11" id="KW-0739">Sodium transport</keyword>
<comment type="similarity">
    <text evidence="2">Belongs to the monovalent cation:proton antiporter 1 (CPA1) transporter (TC 2.A.36) family.</text>
</comment>
<accession>A0A1J0KVP4</accession>
<feature type="transmembrane region" description="Helical" evidence="12">
    <location>
        <begin position="61"/>
        <end position="83"/>
    </location>
</feature>
<keyword evidence="9" id="KW-0406">Ion transport</keyword>
<sequence length="432" mass="46934">MDAYFLFSLLTVITALLSYINTKFLKLPKAIGLTILSITFSLLCVSLLSETNMFVVAISSFDFQSTVLQGMISFLLFANALHFNIIDLKKEVKAIFALASIGLILSTFFTGTLIYLVCLLLSVKLSFGYCLVFGALISPTDPIAVISTLANNKSIPSNIRTRVVGEALFNDATGIVLFVVLSNIVFFSQATTVLEYHGAEYIWIVTKQILIEAGGGIVLGYIFAQVALIFLRTSNDTEVAIFITLAVASMGYLIAHVLNVSGPIAMVIAGLFIGNQLVESKKSCPDQVKKLDRFWLLIDNMLNSFLFILIGLELTSINFSDSAIIVGIIGIFIVTFARFISVSIPITVVDKRLSKISAKDNLLISWSGIKGGVSLALALALPDEGHVIVSITYIVVVLSILLQGSTLKIVLNKIYPPKVIKAANDEIEIKKL</sequence>
<dbReference type="RefSeq" id="WP_071663727.1">
    <property type="nucleotide sequence ID" value="NZ_CP009654.1"/>
</dbReference>
<comment type="subcellular location">
    <subcellularLocation>
        <location evidence="1">Cell membrane</location>
        <topology evidence="1">Multi-pass membrane protein</topology>
    </subcellularLocation>
</comment>
<evidence type="ECO:0000256" key="10">
    <source>
        <dbReference type="ARBA" id="ARBA00023136"/>
    </source>
</evidence>
<evidence type="ECO:0000256" key="7">
    <source>
        <dbReference type="ARBA" id="ARBA00022989"/>
    </source>
</evidence>
<dbReference type="KEGG" id="frc:KX01_770"/>
<keyword evidence="4" id="KW-0050">Antiport</keyword>
<protein>
    <submittedName>
        <fullName evidence="14">Sodium/hydrogen exchanger family protein</fullName>
    </submittedName>
</protein>
<proteinExistence type="inferred from homology"/>
<evidence type="ECO:0000256" key="4">
    <source>
        <dbReference type="ARBA" id="ARBA00022449"/>
    </source>
</evidence>
<keyword evidence="8" id="KW-0915">Sodium</keyword>
<feature type="transmembrane region" description="Helical" evidence="12">
    <location>
        <begin position="209"/>
        <end position="231"/>
    </location>
</feature>
<evidence type="ECO:0000256" key="12">
    <source>
        <dbReference type="SAM" id="Phobius"/>
    </source>
</evidence>
<dbReference type="AlphaFoldDB" id="A0A1J0KVP4"/>
<keyword evidence="7 12" id="KW-1133">Transmembrane helix</keyword>
<dbReference type="GO" id="GO:0015385">
    <property type="term" value="F:sodium:proton antiporter activity"/>
    <property type="evidence" value="ECO:0007669"/>
    <property type="project" value="InterPro"/>
</dbReference>
<dbReference type="GO" id="GO:0051453">
    <property type="term" value="P:regulation of intracellular pH"/>
    <property type="evidence" value="ECO:0007669"/>
    <property type="project" value="TreeGrafter"/>
</dbReference>
<evidence type="ECO:0000256" key="2">
    <source>
        <dbReference type="ARBA" id="ARBA00007367"/>
    </source>
</evidence>
<dbReference type="GO" id="GO:0098719">
    <property type="term" value="P:sodium ion import across plasma membrane"/>
    <property type="evidence" value="ECO:0007669"/>
    <property type="project" value="TreeGrafter"/>
</dbReference>
<feature type="transmembrane region" description="Helical" evidence="12">
    <location>
        <begin position="324"/>
        <end position="349"/>
    </location>
</feature>
<dbReference type="Pfam" id="PF00999">
    <property type="entry name" value="Na_H_Exchanger"/>
    <property type="match status" value="1"/>
</dbReference>
<feature type="transmembrane region" description="Helical" evidence="12">
    <location>
        <begin position="175"/>
        <end position="197"/>
    </location>
</feature>
<feature type="transmembrane region" description="Helical" evidence="12">
    <location>
        <begin position="387"/>
        <end position="411"/>
    </location>
</feature>
<dbReference type="GO" id="GO:0005886">
    <property type="term" value="C:plasma membrane"/>
    <property type="evidence" value="ECO:0007669"/>
    <property type="project" value="UniProtKB-SubCell"/>
</dbReference>
<feature type="transmembrane region" description="Helical" evidence="12">
    <location>
        <begin position="6"/>
        <end position="24"/>
    </location>
</feature>
<dbReference type="InterPro" id="IPR018422">
    <property type="entry name" value="Cation/H_exchanger_CPA1"/>
</dbReference>
<feature type="transmembrane region" description="Helical" evidence="12">
    <location>
        <begin position="294"/>
        <end position="312"/>
    </location>
</feature>
<keyword evidence="3" id="KW-0813">Transport</keyword>
<feature type="transmembrane region" description="Helical" evidence="12">
    <location>
        <begin position="251"/>
        <end position="273"/>
    </location>
</feature>
<evidence type="ECO:0000259" key="13">
    <source>
        <dbReference type="Pfam" id="PF00999"/>
    </source>
</evidence>
<keyword evidence="6 12" id="KW-0812">Transmembrane</keyword>
<keyword evidence="5" id="KW-1003">Cell membrane</keyword>
<organism evidence="14 15">
    <name type="scientific">Francisella frigiditurris</name>
    <dbReference type="NCBI Taxonomy" id="1542390"/>
    <lineage>
        <taxon>Bacteria</taxon>
        <taxon>Pseudomonadati</taxon>
        <taxon>Pseudomonadota</taxon>
        <taxon>Gammaproteobacteria</taxon>
        <taxon>Thiotrichales</taxon>
        <taxon>Francisellaceae</taxon>
        <taxon>Francisella</taxon>
    </lineage>
</organism>
<evidence type="ECO:0000256" key="6">
    <source>
        <dbReference type="ARBA" id="ARBA00022692"/>
    </source>
</evidence>
<dbReference type="Proteomes" id="UP000182521">
    <property type="component" value="Chromosome"/>
</dbReference>
<dbReference type="EMBL" id="CP009654">
    <property type="protein sequence ID" value="APC97684.1"/>
    <property type="molecule type" value="Genomic_DNA"/>
</dbReference>
<dbReference type="Gene3D" id="6.10.140.1330">
    <property type="match status" value="1"/>
</dbReference>
<gene>
    <name evidence="14" type="ORF">KX01_770</name>
</gene>
<keyword evidence="15" id="KW-1185">Reference proteome</keyword>
<dbReference type="OrthoDB" id="9774146at2"/>
<keyword evidence="10 12" id="KW-0472">Membrane</keyword>
<dbReference type="PANTHER" id="PTHR10110:SF195">
    <property type="entry name" value="NA(+)_H(+) ANTIPORTER NHAS2"/>
    <property type="match status" value="1"/>
</dbReference>
<dbReference type="InterPro" id="IPR006153">
    <property type="entry name" value="Cation/H_exchanger_TM"/>
</dbReference>
<evidence type="ECO:0000256" key="3">
    <source>
        <dbReference type="ARBA" id="ARBA00022448"/>
    </source>
</evidence>
<feature type="transmembrane region" description="Helical" evidence="12">
    <location>
        <begin position="95"/>
        <end position="123"/>
    </location>
</feature>
<feature type="transmembrane region" description="Helical" evidence="12">
    <location>
        <begin position="31"/>
        <end position="49"/>
    </location>
</feature>
<feature type="domain" description="Cation/H+ exchanger transmembrane" evidence="13">
    <location>
        <begin position="13"/>
        <end position="413"/>
    </location>
</feature>
<evidence type="ECO:0000256" key="8">
    <source>
        <dbReference type="ARBA" id="ARBA00023053"/>
    </source>
</evidence>
<name>A0A1J0KVP4_9GAMM</name>